<feature type="region of interest" description="Disordered" evidence="3">
    <location>
        <begin position="860"/>
        <end position="881"/>
    </location>
</feature>
<dbReference type="InterPro" id="IPR005225">
    <property type="entry name" value="Small_GTP-bd"/>
</dbReference>
<comment type="caution">
    <text evidence="5">The sequence shown here is derived from an EMBL/GenBank/DDBJ whole genome shotgun (WGS) entry which is preliminary data.</text>
</comment>
<dbReference type="InterPro" id="IPR027417">
    <property type="entry name" value="P-loop_NTPase"/>
</dbReference>
<keyword evidence="6" id="KW-1185">Reference proteome</keyword>
<dbReference type="GO" id="GO:0003924">
    <property type="term" value="F:GTPase activity"/>
    <property type="evidence" value="ECO:0007669"/>
    <property type="project" value="InterPro"/>
</dbReference>
<dbReference type="NCBIfam" id="TIGR00231">
    <property type="entry name" value="small_GTP"/>
    <property type="match status" value="1"/>
</dbReference>
<dbReference type="Pfam" id="PF04810">
    <property type="entry name" value="zf-Sec23_Sec24"/>
    <property type="match status" value="1"/>
</dbReference>
<feature type="compositionally biased region" description="Polar residues" evidence="3">
    <location>
        <begin position="242"/>
        <end position="251"/>
    </location>
</feature>
<dbReference type="PANTHER" id="PTHR24070">
    <property type="entry name" value="RAS, DI-RAS, AND RHEB FAMILY MEMBERS OF SMALL GTPASE SUPERFAMILY"/>
    <property type="match status" value="1"/>
</dbReference>
<feature type="compositionally biased region" description="Polar residues" evidence="3">
    <location>
        <begin position="290"/>
        <end position="300"/>
    </location>
</feature>
<dbReference type="SUPFAM" id="SSF53300">
    <property type="entry name" value="vWA-like"/>
    <property type="match status" value="1"/>
</dbReference>
<dbReference type="SUPFAM" id="SSF82919">
    <property type="entry name" value="Zn-finger domain of Sec23/24"/>
    <property type="match status" value="1"/>
</dbReference>
<dbReference type="PROSITE" id="PS51419">
    <property type="entry name" value="RAB"/>
    <property type="match status" value="1"/>
</dbReference>
<dbReference type="SMART" id="SM00173">
    <property type="entry name" value="RAS"/>
    <property type="match status" value="1"/>
</dbReference>
<dbReference type="Proteomes" id="UP001374579">
    <property type="component" value="Unassembled WGS sequence"/>
</dbReference>
<dbReference type="SMART" id="SM00175">
    <property type="entry name" value="RAB"/>
    <property type="match status" value="1"/>
</dbReference>
<dbReference type="EMBL" id="JBAMIC010000008">
    <property type="protein sequence ID" value="KAK7104755.1"/>
    <property type="molecule type" value="Genomic_DNA"/>
</dbReference>
<gene>
    <name evidence="5" type="ORF">V1264_019419</name>
</gene>
<dbReference type="InterPro" id="IPR036174">
    <property type="entry name" value="Znf_Sec23_Sec24_sf"/>
</dbReference>
<feature type="domain" description="Zinc finger Sec23/Sec24-type" evidence="4">
    <location>
        <begin position="350"/>
        <end position="385"/>
    </location>
</feature>
<dbReference type="InterPro" id="IPR036465">
    <property type="entry name" value="vWFA_dom_sf"/>
</dbReference>
<dbReference type="InterPro" id="IPR006895">
    <property type="entry name" value="Znf_Sec23_Sec24"/>
</dbReference>
<proteinExistence type="predicted"/>
<feature type="region of interest" description="Disordered" evidence="3">
    <location>
        <begin position="207"/>
        <end position="325"/>
    </location>
</feature>
<sequence length="897" mass="98720">MHFGSSYVYTKTDHGSDSEEEVVVRDDDDAVLSRSDDDSDDDGESCVLDIFDTAGQEEYSTMREQYVRTGDGFIVVFSVTDDTSFHEAESIFQWLKRFRTEEDLCVVLCGNKTDLADERKVSREQGQQLADSLGVPYFETSAKTGENVTRLYQGLMKTIPRTGVEYKVVMLGTGGVGKSSVTLRFTQNIFMDDYDPTIEDSYRKMIQVTGQPKGDKKSKKRLQKKARAKSQPKKTKGRRQITGISNASMDLQASAPPPPRASPGGGGGVFSSIRRALSGLGSRARDQQQHRAQNARSWSDSESEEEVCGERHSGSQQKTHVAKQRKTDGNVVLLSLGQLGDDPNLITGDPMKCQQCEAVLSSTSTLTPQDDGKKTWKCEFCGKENRDLDIEDEEIPQGDCFDFMLEPAPEPEAEGAAETDGKDEKKTTAGYTIYCIDISSSMGQVCQVPEMQAAWRVDRTRGQSSVDNVSRLQCIKEAVQRQIEQLHTDQPEKPVMVAVFGSDVWVKGGGDYVGPPTSSRDGYFSSLSRVTYDALITKGKELAQKYRLTPLAESYVNLDEAVGALQTSGATALGPALSICAGFISEVPSSEIVLCTDGMPNVGIGNLQNQPLDTAFYRTIGEYAKANKTVINVLAVEGEPVGLPHVQVAAEVTGGTVNVLNPLEIVRQLRLIMQNAMVATTVTVTFFLHPDFVFDEPGYPDNTSRLSKELGNVMKEDDLTFRFKPKDASKPTVEEVPFQVQVHYTRRDGMKCLRIMSKSNKATADRKNMEEGINVSVLGAAAVKQTAVLAQAGKAKEANYHLKAVKRLAKRGAKTSDQREELSAFKDECADLDEEITDNLSDWGKASQAQQEARSKMLFAKSKGGHRRFQNAASKADLVQERQMSKASTENYYANKF</sequence>
<reference evidence="5 6" key="1">
    <citation type="submission" date="2024-02" db="EMBL/GenBank/DDBJ databases">
        <title>Chromosome-scale genome assembly of the rough periwinkle Littorina saxatilis.</title>
        <authorList>
            <person name="De Jode A."/>
            <person name="Faria R."/>
            <person name="Formenti G."/>
            <person name="Sims Y."/>
            <person name="Smith T.P."/>
            <person name="Tracey A."/>
            <person name="Wood J.M.D."/>
            <person name="Zagrodzka Z.B."/>
            <person name="Johannesson K."/>
            <person name="Butlin R.K."/>
            <person name="Leder E.H."/>
        </authorList>
    </citation>
    <scope>NUCLEOTIDE SEQUENCE [LARGE SCALE GENOMIC DNA]</scope>
    <source>
        <strain evidence="5">Snail1</strain>
        <tissue evidence="5">Muscle</tissue>
    </source>
</reference>
<dbReference type="SMART" id="SM00174">
    <property type="entry name" value="RHO"/>
    <property type="match status" value="1"/>
</dbReference>
<dbReference type="Gene3D" id="2.30.30.380">
    <property type="entry name" value="Zn-finger domain of Sec23/24"/>
    <property type="match status" value="1"/>
</dbReference>
<dbReference type="GO" id="GO:0030127">
    <property type="term" value="C:COPII vesicle coat"/>
    <property type="evidence" value="ECO:0007669"/>
    <property type="project" value="InterPro"/>
</dbReference>
<evidence type="ECO:0000256" key="3">
    <source>
        <dbReference type="SAM" id="MobiDB-lite"/>
    </source>
</evidence>
<feature type="compositionally biased region" description="Basic residues" evidence="3">
    <location>
        <begin position="216"/>
        <end position="239"/>
    </location>
</feature>
<evidence type="ECO:0000256" key="2">
    <source>
        <dbReference type="ARBA" id="ARBA00023134"/>
    </source>
</evidence>
<dbReference type="GO" id="GO:0006886">
    <property type="term" value="P:intracellular protein transport"/>
    <property type="evidence" value="ECO:0007669"/>
    <property type="project" value="InterPro"/>
</dbReference>
<evidence type="ECO:0000313" key="6">
    <source>
        <dbReference type="Proteomes" id="UP001374579"/>
    </source>
</evidence>
<evidence type="ECO:0000256" key="1">
    <source>
        <dbReference type="ARBA" id="ARBA00022741"/>
    </source>
</evidence>
<dbReference type="Pfam" id="PF00071">
    <property type="entry name" value="Ras"/>
    <property type="match status" value="2"/>
</dbReference>
<dbReference type="GO" id="GO:0008270">
    <property type="term" value="F:zinc ion binding"/>
    <property type="evidence" value="ECO:0007669"/>
    <property type="project" value="InterPro"/>
</dbReference>
<dbReference type="InterPro" id="IPR020849">
    <property type="entry name" value="Small_GTPase_Ras-type"/>
</dbReference>
<dbReference type="Gene3D" id="3.40.50.300">
    <property type="entry name" value="P-loop containing nucleotide triphosphate hydrolases"/>
    <property type="match status" value="2"/>
</dbReference>
<dbReference type="GO" id="GO:0006888">
    <property type="term" value="P:endoplasmic reticulum to Golgi vesicle-mediated transport"/>
    <property type="evidence" value="ECO:0007669"/>
    <property type="project" value="InterPro"/>
</dbReference>
<dbReference type="GO" id="GO:0007165">
    <property type="term" value="P:signal transduction"/>
    <property type="evidence" value="ECO:0007669"/>
    <property type="project" value="InterPro"/>
</dbReference>
<dbReference type="SUPFAM" id="SSF52540">
    <property type="entry name" value="P-loop containing nucleoside triphosphate hydrolases"/>
    <property type="match status" value="2"/>
</dbReference>
<evidence type="ECO:0000259" key="4">
    <source>
        <dbReference type="Pfam" id="PF04810"/>
    </source>
</evidence>
<dbReference type="PRINTS" id="PR00449">
    <property type="entry name" value="RASTRNSFRMNG"/>
</dbReference>
<keyword evidence="1" id="KW-0547">Nucleotide-binding</keyword>
<feature type="compositionally biased region" description="Basic and acidic residues" evidence="3">
    <location>
        <begin position="11"/>
        <end position="25"/>
    </location>
</feature>
<keyword evidence="2" id="KW-0342">GTP-binding</keyword>
<accession>A0AAN9BK83</accession>
<feature type="region of interest" description="Disordered" evidence="3">
    <location>
        <begin position="1"/>
        <end position="44"/>
    </location>
</feature>
<dbReference type="GO" id="GO:0005525">
    <property type="term" value="F:GTP binding"/>
    <property type="evidence" value="ECO:0007669"/>
    <property type="project" value="UniProtKB-KW"/>
</dbReference>
<dbReference type="Gene3D" id="3.40.50.410">
    <property type="entry name" value="von Willebrand factor, type A domain"/>
    <property type="match status" value="1"/>
</dbReference>
<evidence type="ECO:0000313" key="5">
    <source>
        <dbReference type="EMBL" id="KAK7104755.1"/>
    </source>
</evidence>
<protein>
    <recommendedName>
        <fullName evidence="4">Zinc finger Sec23/Sec24-type domain-containing protein</fullName>
    </recommendedName>
</protein>
<organism evidence="5 6">
    <name type="scientific">Littorina saxatilis</name>
    <dbReference type="NCBI Taxonomy" id="31220"/>
    <lineage>
        <taxon>Eukaryota</taxon>
        <taxon>Metazoa</taxon>
        <taxon>Spiralia</taxon>
        <taxon>Lophotrochozoa</taxon>
        <taxon>Mollusca</taxon>
        <taxon>Gastropoda</taxon>
        <taxon>Caenogastropoda</taxon>
        <taxon>Littorinimorpha</taxon>
        <taxon>Littorinoidea</taxon>
        <taxon>Littorinidae</taxon>
        <taxon>Littorina</taxon>
    </lineage>
</organism>
<name>A0AAN9BK83_9CAEN</name>
<dbReference type="FunFam" id="3.40.50.300:FF:001447">
    <property type="entry name" value="Ras-related protein Rab-1B"/>
    <property type="match status" value="1"/>
</dbReference>
<dbReference type="PROSITE" id="PS51421">
    <property type="entry name" value="RAS"/>
    <property type="match status" value="1"/>
</dbReference>
<dbReference type="InterPro" id="IPR001806">
    <property type="entry name" value="Small_GTPase"/>
</dbReference>
<dbReference type="AlphaFoldDB" id="A0AAN9BK83"/>